<keyword evidence="3" id="KW-1185">Reference proteome</keyword>
<name>A0ABU3C3I2_9GAMM</name>
<feature type="non-terminal residue" evidence="2">
    <location>
        <position position="84"/>
    </location>
</feature>
<evidence type="ECO:0000313" key="2">
    <source>
        <dbReference type="EMBL" id="MDT0636114.1"/>
    </source>
</evidence>
<gene>
    <name evidence="2" type="ORF">RM532_14260</name>
</gene>
<dbReference type="Proteomes" id="UP001251857">
    <property type="component" value="Unassembled WGS sequence"/>
</dbReference>
<accession>A0ABU3C3I2</accession>
<keyword evidence="1" id="KW-1133">Transmembrane helix</keyword>
<comment type="caution">
    <text evidence="2">The sequence shown here is derived from an EMBL/GenBank/DDBJ whole genome shotgun (WGS) entry which is preliminary data.</text>
</comment>
<sequence>MTVRSMDGSNPVEWTDGKRALWLLSPLLPALGVAFLALFYVSQSGLLLWGMPLFFYGLIPVLDLLIGVDRNNPPEAVVVDLEQD</sequence>
<keyword evidence="1" id="KW-0812">Transmembrane</keyword>
<feature type="transmembrane region" description="Helical" evidence="1">
    <location>
        <begin position="21"/>
        <end position="40"/>
    </location>
</feature>
<evidence type="ECO:0000256" key="1">
    <source>
        <dbReference type="SAM" id="Phobius"/>
    </source>
</evidence>
<evidence type="ECO:0008006" key="4">
    <source>
        <dbReference type="Google" id="ProtNLM"/>
    </source>
</evidence>
<reference evidence="2 3" key="1">
    <citation type="submission" date="2023-09" db="EMBL/GenBank/DDBJ databases">
        <authorList>
            <person name="Rey-Velasco X."/>
        </authorList>
    </citation>
    <scope>NUCLEOTIDE SEQUENCE [LARGE SCALE GENOMIC DNA]</scope>
    <source>
        <strain evidence="2 3">W335</strain>
    </source>
</reference>
<dbReference type="EMBL" id="JAVRIB010000019">
    <property type="protein sequence ID" value="MDT0636114.1"/>
    <property type="molecule type" value="Genomic_DNA"/>
</dbReference>
<keyword evidence="1" id="KW-0472">Membrane</keyword>
<protein>
    <recommendedName>
        <fullName evidence="4">Alkane 1-monooxygenase</fullName>
    </recommendedName>
</protein>
<feature type="transmembrane region" description="Helical" evidence="1">
    <location>
        <begin position="46"/>
        <end position="66"/>
    </location>
</feature>
<proteinExistence type="predicted"/>
<organism evidence="2 3">
    <name type="scientific">Spectribacter hydrogenoxidans</name>
    <dbReference type="NCBI Taxonomy" id="3075608"/>
    <lineage>
        <taxon>Bacteria</taxon>
        <taxon>Pseudomonadati</taxon>
        <taxon>Pseudomonadota</taxon>
        <taxon>Gammaproteobacteria</taxon>
        <taxon>Salinisphaerales</taxon>
        <taxon>Salinisphaeraceae</taxon>
        <taxon>Spectribacter</taxon>
    </lineage>
</organism>
<evidence type="ECO:0000313" key="3">
    <source>
        <dbReference type="Proteomes" id="UP001251857"/>
    </source>
</evidence>